<evidence type="ECO:0000256" key="1">
    <source>
        <dbReference type="SAM" id="MobiDB-lite"/>
    </source>
</evidence>
<sequence>MLTRWRILTSINRHVLIQYLYTGTYCTLKWIGSTAGHEETIAKLKTGFEVYATARKYELDGLEELAKEQISLHSKGINAFTIVDVVNEAYPSSTDKDAWFPTYMRSIIKTAFEDSAVLLGPGVRAPSEKEFETEIPITTTLLRSALDVYHEVVETLAAKDASVIPEQVTPAADSFQLEDDEQVRYIKDQKSTPAEVLEEPRVEEPVKPAEPDVDPFTVWGVTKKSKKGKKKWKCSAVIEEPVVEEAPAEPEPMPEAGKEDGAAFGNTTGGGRFGGGTTGNEYRVTNNTAVNEPPGTLSVAFTPTIEKEANNPTQSNSYQNILFMDAYTRWSSEEVRLADYNQDRNLKTSQLATTGGFGSSTKTNAGGFGTGGFLFGRAPASSNPFGAATASPNPFGTAFACSNPFGVATVSSNLFGSTTTWPAQNGGL</sequence>
<name>A0AA40DLR8_9PEZI</name>
<accession>A0AA40DLR8</accession>
<evidence type="ECO:0000313" key="3">
    <source>
        <dbReference type="Proteomes" id="UP001172102"/>
    </source>
</evidence>
<reference evidence="2" key="1">
    <citation type="submission" date="2023-06" db="EMBL/GenBank/DDBJ databases">
        <title>Genome-scale phylogeny and comparative genomics of the fungal order Sordariales.</title>
        <authorList>
            <consortium name="Lawrence Berkeley National Laboratory"/>
            <person name="Hensen N."/>
            <person name="Bonometti L."/>
            <person name="Westerberg I."/>
            <person name="Brannstrom I.O."/>
            <person name="Guillou S."/>
            <person name="Cros-Aarteil S."/>
            <person name="Calhoun S."/>
            <person name="Haridas S."/>
            <person name="Kuo A."/>
            <person name="Mondo S."/>
            <person name="Pangilinan J."/>
            <person name="Riley R."/>
            <person name="Labutti K."/>
            <person name="Andreopoulos B."/>
            <person name="Lipzen A."/>
            <person name="Chen C."/>
            <person name="Yanf M."/>
            <person name="Daum C."/>
            <person name="Ng V."/>
            <person name="Clum A."/>
            <person name="Steindorff A."/>
            <person name="Ohm R."/>
            <person name="Martin F."/>
            <person name="Silar P."/>
            <person name="Natvig D."/>
            <person name="Lalanne C."/>
            <person name="Gautier V."/>
            <person name="Ament-Velasquez S.L."/>
            <person name="Kruys A."/>
            <person name="Hutchinson M.I."/>
            <person name="Powell A.J."/>
            <person name="Barry K."/>
            <person name="Miller A.N."/>
            <person name="Grigoriev I.V."/>
            <person name="Debuchy R."/>
            <person name="Gladieux P."/>
            <person name="Thoren M.H."/>
            <person name="Johannesson H."/>
        </authorList>
    </citation>
    <scope>NUCLEOTIDE SEQUENCE</scope>
    <source>
        <strain evidence="2">SMH4607-1</strain>
    </source>
</reference>
<dbReference type="AlphaFoldDB" id="A0AA40DLR8"/>
<protein>
    <submittedName>
        <fullName evidence="2">Uncharacterized protein</fullName>
    </submittedName>
</protein>
<dbReference type="EMBL" id="JAUKUA010000007">
    <property type="protein sequence ID" value="KAK0704478.1"/>
    <property type="molecule type" value="Genomic_DNA"/>
</dbReference>
<evidence type="ECO:0000313" key="2">
    <source>
        <dbReference type="EMBL" id="KAK0704478.1"/>
    </source>
</evidence>
<dbReference type="PANTHER" id="PTHR37538">
    <property type="entry name" value="BTB DOMAIN-CONTAINING PROTEIN"/>
    <property type="match status" value="1"/>
</dbReference>
<proteinExistence type="predicted"/>
<feature type="region of interest" description="Disordered" evidence="1">
    <location>
        <begin position="189"/>
        <end position="209"/>
    </location>
</feature>
<dbReference type="PANTHER" id="PTHR37538:SF1">
    <property type="entry name" value="BTB DOMAIN-CONTAINING PROTEIN"/>
    <property type="match status" value="1"/>
</dbReference>
<keyword evidence="3" id="KW-1185">Reference proteome</keyword>
<feature type="compositionally biased region" description="Basic and acidic residues" evidence="1">
    <location>
        <begin position="198"/>
        <end position="209"/>
    </location>
</feature>
<comment type="caution">
    <text evidence="2">The sequence shown here is derived from an EMBL/GenBank/DDBJ whole genome shotgun (WGS) entry which is preliminary data.</text>
</comment>
<dbReference type="Proteomes" id="UP001172102">
    <property type="component" value="Unassembled WGS sequence"/>
</dbReference>
<dbReference type="Gene3D" id="1.10.10.2360">
    <property type="match status" value="1"/>
</dbReference>
<gene>
    <name evidence="2" type="ORF">B0H67DRAFT_557279</name>
</gene>
<organism evidence="2 3">
    <name type="scientific">Lasiosphaeris hirsuta</name>
    <dbReference type="NCBI Taxonomy" id="260670"/>
    <lineage>
        <taxon>Eukaryota</taxon>
        <taxon>Fungi</taxon>
        <taxon>Dikarya</taxon>
        <taxon>Ascomycota</taxon>
        <taxon>Pezizomycotina</taxon>
        <taxon>Sordariomycetes</taxon>
        <taxon>Sordariomycetidae</taxon>
        <taxon>Sordariales</taxon>
        <taxon>Lasiosphaeriaceae</taxon>
        <taxon>Lasiosphaeris</taxon>
    </lineage>
</organism>